<reference evidence="2 3" key="1">
    <citation type="submission" date="2013-04" db="EMBL/GenBank/DDBJ databases">
        <title>The Genome Sequence of Bacteroides uniformis dnLKV2.</title>
        <authorList>
            <consortium name="The Broad Institute Genomics Platform"/>
            <consortium name="The Broad Institute Genome Sequencing Center for Infectious Disease"/>
            <person name="Earl A."/>
            <person name="Xavier R."/>
            <person name="Kuhn K."/>
            <person name="Stappenbeck T."/>
            <person name="Walker B."/>
            <person name="Young S."/>
            <person name="Zeng Q."/>
            <person name="Gargeya S."/>
            <person name="Fitzgerald M."/>
            <person name="Haas B."/>
            <person name="Abouelleil A."/>
            <person name="Allen A.W."/>
            <person name="Alvarado L."/>
            <person name="Arachchi H.M."/>
            <person name="Berlin A.M."/>
            <person name="Chapman S.B."/>
            <person name="Gainer-Dewar J."/>
            <person name="Goldberg J."/>
            <person name="Griggs A."/>
            <person name="Gujja S."/>
            <person name="Hansen M."/>
            <person name="Howarth C."/>
            <person name="Imamovic A."/>
            <person name="Ireland A."/>
            <person name="Larimer J."/>
            <person name="McCowan C."/>
            <person name="Murphy C."/>
            <person name="Pearson M."/>
            <person name="Poon T.W."/>
            <person name="Priest M."/>
            <person name="Roberts A."/>
            <person name="Saif S."/>
            <person name="Shea T."/>
            <person name="Sisk P."/>
            <person name="Sykes S."/>
            <person name="Wortman J."/>
            <person name="Nusbaum C."/>
            <person name="Birren B."/>
        </authorList>
    </citation>
    <scope>NUCLEOTIDE SEQUENCE [LARGE SCALE GENOMIC DNA]</scope>
    <source>
        <strain evidence="3">dnLKV2</strain>
    </source>
</reference>
<evidence type="ECO:0000256" key="1">
    <source>
        <dbReference type="SAM" id="MobiDB-lite"/>
    </source>
</evidence>
<accession>R9HMX1</accession>
<dbReference type="PATRIC" id="fig|1235787.3.peg.4111"/>
<dbReference type="AlphaFoldDB" id="R9HMX1"/>
<gene>
    <name evidence="2" type="ORF">C801_04047</name>
</gene>
<dbReference type="HOGENOM" id="CLU_3305315_0_0_10"/>
<dbReference type="Proteomes" id="UP000014212">
    <property type="component" value="Unassembled WGS sequence"/>
</dbReference>
<evidence type="ECO:0000313" key="2">
    <source>
        <dbReference type="EMBL" id="EOS05116.1"/>
    </source>
</evidence>
<evidence type="ECO:0000313" key="3">
    <source>
        <dbReference type="Proteomes" id="UP000014212"/>
    </source>
</evidence>
<sequence>MGQEIEENVQLLGAPSKNPAGGSIKEVRRCRISVNSLRT</sequence>
<dbReference type="EMBL" id="ASSO01000014">
    <property type="protein sequence ID" value="EOS05116.1"/>
    <property type="molecule type" value="Genomic_DNA"/>
</dbReference>
<proteinExistence type="predicted"/>
<comment type="caution">
    <text evidence="2">The sequence shown here is derived from an EMBL/GenBank/DDBJ whole genome shotgun (WGS) entry which is preliminary data.</text>
</comment>
<name>R9HMX1_BACUN</name>
<feature type="region of interest" description="Disordered" evidence="1">
    <location>
        <begin position="1"/>
        <end position="25"/>
    </location>
</feature>
<organism evidence="2 3">
    <name type="scientific">Bacteroides uniformis dnLKV2</name>
    <dbReference type="NCBI Taxonomy" id="1235787"/>
    <lineage>
        <taxon>Bacteria</taxon>
        <taxon>Pseudomonadati</taxon>
        <taxon>Bacteroidota</taxon>
        <taxon>Bacteroidia</taxon>
        <taxon>Bacteroidales</taxon>
        <taxon>Bacteroidaceae</taxon>
        <taxon>Bacteroides</taxon>
    </lineage>
</organism>
<protein>
    <submittedName>
        <fullName evidence="2">Uncharacterized protein</fullName>
    </submittedName>
</protein>